<sequence>MKLTALRSRSKPYKGQRHRLETTMSRWAFVFVCLCFTNIVSAPTASAQVNIGAAPQSPQTNLVPVGPPPASYPPSTYGSFDPYANTPSASSGIGPPVGLSTPPSAYPSTAYPGTSFPATTQQPFRPFGGLFSQPASVPSNPQFNAPPGVYGSPSVAPSYGDSFAAPSYGPPSYQYDNSNVYGPPASFNSPTASGFPSTIYPSSSPTTLFPEGMFSGPIFPGMDSGGYSAYQLLRGPRFRNGYVGFGDSDDDLNMNDTDVSIVFAFPNFFYSNQPIFVVPSFSMHLWDGPKTTANKNADLPGSAYSAFLDVGWNSDPNQMISTELGVRIGAFTDFDTFNSDSIRILGKALASFRLTPTSTLKGGIYYLDRNELKIVPAFGVLCQPNPYTRVDLFFPQPKFARYFRTLGTQDFWWYLSGDYGGGSWTVTRASGGEDSIDINDIRAVLGLEWGRSDEIRSGKRIGFAEIGYVFERELRYRRNPNDNLNLDDGIMFRVGLGY</sequence>
<organism evidence="2 3">
    <name type="scientific">Rubripirellula tenax</name>
    <dbReference type="NCBI Taxonomy" id="2528015"/>
    <lineage>
        <taxon>Bacteria</taxon>
        <taxon>Pseudomonadati</taxon>
        <taxon>Planctomycetota</taxon>
        <taxon>Planctomycetia</taxon>
        <taxon>Pirellulales</taxon>
        <taxon>Pirellulaceae</taxon>
        <taxon>Rubripirellula</taxon>
    </lineage>
</organism>
<evidence type="ECO:0000313" key="3">
    <source>
        <dbReference type="Proteomes" id="UP000318288"/>
    </source>
</evidence>
<dbReference type="EMBL" id="SJPW01000007">
    <property type="protein sequence ID" value="TWU47418.1"/>
    <property type="molecule type" value="Genomic_DNA"/>
</dbReference>
<dbReference type="RefSeq" id="WP_246114748.1">
    <property type="nucleotide sequence ID" value="NZ_SJPW01000007.1"/>
</dbReference>
<evidence type="ECO:0000256" key="1">
    <source>
        <dbReference type="SAM" id="MobiDB-lite"/>
    </source>
</evidence>
<proteinExistence type="predicted"/>
<gene>
    <name evidence="2" type="ORF">Poly51_52180</name>
</gene>
<feature type="region of interest" description="Disordered" evidence="1">
    <location>
        <begin position="127"/>
        <end position="149"/>
    </location>
</feature>
<protein>
    <submittedName>
        <fullName evidence="2">Uncharacterized protein</fullName>
    </submittedName>
</protein>
<dbReference type="Proteomes" id="UP000318288">
    <property type="component" value="Unassembled WGS sequence"/>
</dbReference>
<name>A0A5C6EEZ9_9BACT</name>
<dbReference type="AlphaFoldDB" id="A0A5C6EEZ9"/>
<evidence type="ECO:0000313" key="2">
    <source>
        <dbReference type="EMBL" id="TWU47418.1"/>
    </source>
</evidence>
<comment type="caution">
    <text evidence="2">The sequence shown here is derived from an EMBL/GenBank/DDBJ whole genome shotgun (WGS) entry which is preliminary data.</text>
</comment>
<reference evidence="2 3" key="1">
    <citation type="submission" date="2019-02" db="EMBL/GenBank/DDBJ databases">
        <title>Deep-cultivation of Planctomycetes and their phenomic and genomic characterization uncovers novel biology.</title>
        <authorList>
            <person name="Wiegand S."/>
            <person name="Jogler M."/>
            <person name="Boedeker C."/>
            <person name="Pinto D."/>
            <person name="Vollmers J."/>
            <person name="Rivas-Marin E."/>
            <person name="Kohn T."/>
            <person name="Peeters S.H."/>
            <person name="Heuer A."/>
            <person name="Rast P."/>
            <person name="Oberbeckmann S."/>
            <person name="Bunk B."/>
            <person name="Jeske O."/>
            <person name="Meyerdierks A."/>
            <person name="Storesund J.E."/>
            <person name="Kallscheuer N."/>
            <person name="Luecker S."/>
            <person name="Lage O.M."/>
            <person name="Pohl T."/>
            <person name="Merkel B.J."/>
            <person name="Hornburger P."/>
            <person name="Mueller R.-W."/>
            <person name="Bruemmer F."/>
            <person name="Labrenz M."/>
            <person name="Spormann A.M."/>
            <person name="Op Den Camp H."/>
            <person name="Overmann J."/>
            <person name="Amann R."/>
            <person name="Jetten M.S.M."/>
            <person name="Mascher T."/>
            <person name="Medema M.H."/>
            <person name="Devos D.P."/>
            <person name="Kaster A.-K."/>
            <person name="Ovreas L."/>
            <person name="Rohde M."/>
            <person name="Galperin M.Y."/>
            <person name="Jogler C."/>
        </authorList>
    </citation>
    <scope>NUCLEOTIDE SEQUENCE [LARGE SCALE GENOMIC DNA]</scope>
    <source>
        <strain evidence="2 3">Poly51</strain>
    </source>
</reference>
<keyword evidence="3" id="KW-1185">Reference proteome</keyword>
<accession>A0A5C6EEZ9</accession>
<feature type="compositionally biased region" description="Polar residues" evidence="1">
    <location>
        <begin position="133"/>
        <end position="143"/>
    </location>
</feature>